<dbReference type="EMBL" id="BMHK01000014">
    <property type="protein sequence ID" value="GGC03761.1"/>
    <property type="molecule type" value="Genomic_DNA"/>
</dbReference>
<dbReference type="Pfam" id="PF02597">
    <property type="entry name" value="ThiS"/>
    <property type="match status" value="1"/>
</dbReference>
<dbReference type="PANTHER" id="PTHR34472:SF1">
    <property type="entry name" value="SULFUR CARRIER PROTEIN THIS"/>
    <property type="match status" value="1"/>
</dbReference>
<proteinExistence type="predicted"/>
<gene>
    <name evidence="1" type="ORF">GCM10011494_22770</name>
</gene>
<dbReference type="InterPro" id="IPR012675">
    <property type="entry name" value="Beta-grasp_dom_sf"/>
</dbReference>
<evidence type="ECO:0000313" key="1">
    <source>
        <dbReference type="EMBL" id="GGC03761.1"/>
    </source>
</evidence>
<dbReference type="Proteomes" id="UP000608154">
    <property type="component" value="Unassembled WGS sequence"/>
</dbReference>
<dbReference type="Gene3D" id="3.10.20.30">
    <property type="match status" value="1"/>
</dbReference>
<dbReference type="CDD" id="cd00565">
    <property type="entry name" value="Ubl_ThiS"/>
    <property type="match status" value="1"/>
</dbReference>
<evidence type="ECO:0000313" key="2">
    <source>
        <dbReference type="Proteomes" id="UP000608154"/>
    </source>
</evidence>
<keyword evidence="2" id="KW-1185">Reference proteome</keyword>
<organism evidence="1 2">
    <name type="scientific">Novosphingobium endophyticum</name>
    <dbReference type="NCBI Taxonomy" id="1955250"/>
    <lineage>
        <taxon>Bacteria</taxon>
        <taxon>Pseudomonadati</taxon>
        <taxon>Pseudomonadota</taxon>
        <taxon>Alphaproteobacteria</taxon>
        <taxon>Sphingomonadales</taxon>
        <taxon>Sphingomonadaceae</taxon>
        <taxon>Novosphingobium</taxon>
    </lineage>
</organism>
<dbReference type="NCBIfam" id="TIGR01683">
    <property type="entry name" value="thiS"/>
    <property type="match status" value="1"/>
</dbReference>
<dbReference type="InterPro" id="IPR010035">
    <property type="entry name" value="Thi_S"/>
</dbReference>
<sequence length="94" mass="9664">MGTFRAEQGGLALTAPHAICGDMPAELSLTVNGEPRRTAPGSSIADLVASLGLDPRKVAVEHNGEIAPRSTLAKVRLGDGDVLEIVHFVGGGHL</sequence>
<dbReference type="InterPro" id="IPR003749">
    <property type="entry name" value="ThiS/MoaD-like"/>
</dbReference>
<dbReference type="AlphaFoldDB" id="A0A916X4S8"/>
<reference evidence="1" key="2">
    <citation type="submission" date="2020-09" db="EMBL/GenBank/DDBJ databases">
        <authorList>
            <person name="Sun Q."/>
            <person name="Zhou Y."/>
        </authorList>
    </citation>
    <scope>NUCLEOTIDE SEQUENCE</scope>
    <source>
        <strain evidence="1">CGMCC 1.15095</strain>
    </source>
</reference>
<dbReference type="PANTHER" id="PTHR34472">
    <property type="entry name" value="SULFUR CARRIER PROTEIN THIS"/>
    <property type="match status" value="1"/>
</dbReference>
<comment type="caution">
    <text evidence="1">The sequence shown here is derived from an EMBL/GenBank/DDBJ whole genome shotgun (WGS) entry which is preliminary data.</text>
</comment>
<reference evidence="1" key="1">
    <citation type="journal article" date="2014" name="Int. J. Syst. Evol. Microbiol.">
        <title>Complete genome sequence of Corynebacterium casei LMG S-19264T (=DSM 44701T), isolated from a smear-ripened cheese.</title>
        <authorList>
            <consortium name="US DOE Joint Genome Institute (JGI-PGF)"/>
            <person name="Walter F."/>
            <person name="Albersmeier A."/>
            <person name="Kalinowski J."/>
            <person name="Ruckert C."/>
        </authorList>
    </citation>
    <scope>NUCLEOTIDE SEQUENCE</scope>
    <source>
        <strain evidence="1">CGMCC 1.15095</strain>
    </source>
</reference>
<protein>
    <recommendedName>
        <fullName evidence="3">Sulfur carrier protein ThiS</fullName>
    </recommendedName>
</protein>
<accession>A0A916X4S8</accession>
<evidence type="ECO:0008006" key="3">
    <source>
        <dbReference type="Google" id="ProtNLM"/>
    </source>
</evidence>
<dbReference type="SUPFAM" id="SSF54285">
    <property type="entry name" value="MoaD/ThiS"/>
    <property type="match status" value="1"/>
</dbReference>
<name>A0A916X4S8_9SPHN</name>
<dbReference type="InterPro" id="IPR016155">
    <property type="entry name" value="Mopterin_synth/thiamin_S_b"/>
</dbReference>